<evidence type="ECO:0000256" key="1">
    <source>
        <dbReference type="ARBA" id="ARBA00004123"/>
    </source>
</evidence>
<keyword evidence="3" id="KW-0804">Transcription</keyword>
<proteinExistence type="predicted"/>
<evidence type="ECO:0000313" key="7">
    <source>
        <dbReference type="EMBL" id="KAJ6416862.1"/>
    </source>
</evidence>
<evidence type="ECO:0000313" key="8">
    <source>
        <dbReference type="Proteomes" id="UP001162972"/>
    </source>
</evidence>
<dbReference type="AlphaFoldDB" id="A0AAD6P4W4"/>
<sequence>MYIAATIKRYRAVKEVGEIKMSVGITAYYQAKQICQAEYFRQRPKSITTAKLLITDKHPMHRDWYFRSKEAMPPLTNQVDNTCMHNPGASTFAAVQPLAARHLMPVHEIEFQSSEICPKNFIIFDQAGHRSQVLYNPAVAHNHIGPSLNIHGTYIQENFARTYIQENFERTGTYNVEREISSSLKEDSDDIDALMSMEEEEQEDCDGEEVSTARTCRNYGSSSPDSCSSYGAKPIKNGSSVQKGSTSGSSSSNSERKRQKMKKMVKTLRGIVPGGDQMNTVTVLDEAVRYLKSLKVEVQKLGVGMAAHDLLNIPVIYLHSDDMVPHLGSGVRPLVEEQRRCRGLYSLYTGGSKLESS</sequence>
<dbReference type="InterPro" id="IPR011598">
    <property type="entry name" value="bHLH_dom"/>
</dbReference>
<evidence type="ECO:0000256" key="2">
    <source>
        <dbReference type="ARBA" id="ARBA00023015"/>
    </source>
</evidence>
<dbReference type="Proteomes" id="UP001162972">
    <property type="component" value="Chromosome 11"/>
</dbReference>
<comment type="caution">
    <text evidence="7">The sequence shown here is derived from an EMBL/GenBank/DDBJ whole genome shotgun (WGS) entry which is preliminary data.</text>
</comment>
<dbReference type="Pfam" id="PF23173">
    <property type="entry name" value="bHLH_SAC51"/>
    <property type="match status" value="1"/>
</dbReference>
<keyword evidence="2" id="KW-0805">Transcription regulation</keyword>
<evidence type="ECO:0000259" key="6">
    <source>
        <dbReference type="PROSITE" id="PS50888"/>
    </source>
</evidence>
<keyword evidence="4" id="KW-0539">Nucleus</keyword>
<evidence type="ECO:0000256" key="3">
    <source>
        <dbReference type="ARBA" id="ARBA00023163"/>
    </source>
</evidence>
<evidence type="ECO:0000256" key="5">
    <source>
        <dbReference type="SAM" id="MobiDB-lite"/>
    </source>
</evidence>
<dbReference type="GO" id="GO:0046983">
    <property type="term" value="F:protein dimerization activity"/>
    <property type="evidence" value="ECO:0007669"/>
    <property type="project" value="InterPro"/>
</dbReference>
<dbReference type="PANTHER" id="PTHR36066:SF11">
    <property type="entry name" value="TRANSCRIPTION FACTOR BHLH144"/>
    <property type="match status" value="1"/>
</dbReference>
<dbReference type="SMART" id="SM00353">
    <property type="entry name" value="HLH"/>
    <property type="match status" value="1"/>
</dbReference>
<feature type="domain" description="BHLH" evidence="6">
    <location>
        <begin position="245"/>
        <end position="294"/>
    </location>
</feature>
<feature type="region of interest" description="Disordered" evidence="5">
    <location>
        <begin position="216"/>
        <end position="264"/>
    </location>
</feature>
<dbReference type="EMBL" id="JAPFFJ010000011">
    <property type="protein sequence ID" value="KAJ6416862.1"/>
    <property type="molecule type" value="Genomic_DNA"/>
</dbReference>
<dbReference type="InterPro" id="IPR036638">
    <property type="entry name" value="HLH_DNA-bd_sf"/>
</dbReference>
<dbReference type="PANTHER" id="PTHR36066">
    <property type="entry name" value="TRANSCRIPTION FACTOR BHLH145"/>
    <property type="match status" value="1"/>
</dbReference>
<organism evidence="7 8">
    <name type="scientific">Salix udensis</name>
    <dbReference type="NCBI Taxonomy" id="889485"/>
    <lineage>
        <taxon>Eukaryota</taxon>
        <taxon>Viridiplantae</taxon>
        <taxon>Streptophyta</taxon>
        <taxon>Embryophyta</taxon>
        <taxon>Tracheophyta</taxon>
        <taxon>Spermatophyta</taxon>
        <taxon>Magnoliopsida</taxon>
        <taxon>eudicotyledons</taxon>
        <taxon>Gunneridae</taxon>
        <taxon>Pentapetalae</taxon>
        <taxon>rosids</taxon>
        <taxon>fabids</taxon>
        <taxon>Malpighiales</taxon>
        <taxon>Salicaceae</taxon>
        <taxon>Saliceae</taxon>
        <taxon>Salix</taxon>
    </lineage>
</organism>
<reference evidence="7 8" key="1">
    <citation type="journal article" date="2023" name="Int. J. Mol. Sci.">
        <title>De Novo Assembly and Annotation of 11 Diverse Shrub Willow (Salix) Genomes Reveals Novel Gene Organization in Sex-Linked Regions.</title>
        <authorList>
            <person name="Hyden B."/>
            <person name="Feng K."/>
            <person name="Yates T.B."/>
            <person name="Jawdy S."/>
            <person name="Cereghino C."/>
            <person name="Smart L.B."/>
            <person name="Muchero W."/>
        </authorList>
    </citation>
    <scope>NUCLEOTIDE SEQUENCE [LARGE SCALE GENOMIC DNA]</scope>
    <source>
        <tissue evidence="7">Shoot tip</tissue>
    </source>
</reference>
<dbReference type="PROSITE" id="PS50888">
    <property type="entry name" value="BHLH"/>
    <property type="match status" value="1"/>
</dbReference>
<feature type="compositionally biased region" description="Low complexity" evidence="5">
    <location>
        <begin position="238"/>
        <end position="253"/>
    </location>
</feature>
<name>A0AAD6P4W4_9ROSI</name>
<evidence type="ECO:0000256" key="4">
    <source>
        <dbReference type="ARBA" id="ARBA00023242"/>
    </source>
</evidence>
<accession>A0AAD6P4W4</accession>
<keyword evidence="8" id="KW-1185">Reference proteome</keyword>
<dbReference type="Gene3D" id="4.10.280.10">
    <property type="entry name" value="Helix-loop-helix DNA-binding domain"/>
    <property type="match status" value="1"/>
</dbReference>
<dbReference type="GO" id="GO:0005634">
    <property type="term" value="C:nucleus"/>
    <property type="evidence" value="ECO:0007669"/>
    <property type="project" value="UniProtKB-SubCell"/>
</dbReference>
<dbReference type="InterPro" id="IPR037546">
    <property type="entry name" value="SAC51-like"/>
</dbReference>
<dbReference type="SUPFAM" id="SSF47459">
    <property type="entry name" value="HLH, helix-loop-helix DNA-binding domain"/>
    <property type="match status" value="1"/>
</dbReference>
<protein>
    <recommendedName>
        <fullName evidence="6">BHLH domain-containing protein</fullName>
    </recommendedName>
</protein>
<gene>
    <name evidence="7" type="ORF">OIU84_002697</name>
</gene>
<comment type="subcellular location">
    <subcellularLocation>
        <location evidence="1">Nucleus</location>
    </subcellularLocation>
</comment>